<name>A0A1G2CF47_9BACT</name>
<proteinExistence type="predicted"/>
<organism evidence="2 3">
    <name type="scientific">Candidatus Liptonbacteria bacterium RIFCSPLOWO2_01_FULL_52_25</name>
    <dbReference type="NCBI Taxonomy" id="1798650"/>
    <lineage>
        <taxon>Bacteria</taxon>
        <taxon>Candidatus Liptoniibacteriota</taxon>
    </lineage>
</organism>
<dbReference type="STRING" id="1798650.A2945_02505"/>
<sequence length="273" mass="30481">MKISVIKKVLLIPLLFAGVATLQRTYDTVDIRAAQAKFGLPPIALVKTFDLGLHAAAASFFWVNDVIFEVPLLRVGLDRLMRDLALVNDLDPRFSFPYYFTVLVIPDERHPDRVAATIEIGEHGVREADPDWRVPFFLAIAYHLYTDDRVSAARNYDIAARSPGIPFYAKRFSENFGIAQNARAETIAAWRIIAASAEEAGDQATKERAEVYIERLTIFDLLEEAARIYRHAFGKFPEYPHDLVAAGILSKIPRDPLGFEFTLGGDGSAGIVK</sequence>
<reference evidence="2 3" key="1">
    <citation type="journal article" date="2016" name="Nat. Commun.">
        <title>Thousands of microbial genomes shed light on interconnected biogeochemical processes in an aquifer system.</title>
        <authorList>
            <person name="Anantharaman K."/>
            <person name="Brown C.T."/>
            <person name="Hug L.A."/>
            <person name="Sharon I."/>
            <person name="Castelle C.J."/>
            <person name="Probst A.J."/>
            <person name="Thomas B.C."/>
            <person name="Singh A."/>
            <person name="Wilkins M.J."/>
            <person name="Karaoz U."/>
            <person name="Brodie E.L."/>
            <person name="Williams K.H."/>
            <person name="Hubbard S.S."/>
            <person name="Banfield J.F."/>
        </authorList>
    </citation>
    <scope>NUCLEOTIDE SEQUENCE [LARGE SCALE GENOMIC DNA]</scope>
</reference>
<protein>
    <submittedName>
        <fullName evidence="2">Uncharacterized protein</fullName>
    </submittedName>
</protein>
<comment type="caution">
    <text evidence="2">The sequence shown here is derived from an EMBL/GenBank/DDBJ whole genome shotgun (WGS) entry which is preliminary data.</text>
</comment>
<evidence type="ECO:0000256" key="1">
    <source>
        <dbReference type="SAM" id="SignalP"/>
    </source>
</evidence>
<gene>
    <name evidence="2" type="ORF">A2945_02505</name>
</gene>
<evidence type="ECO:0000313" key="3">
    <source>
        <dbReference type="Proteomes" id="UP000178880"/>
    </source>
</evidence>
<evidence type="ECO:0000313" key="2">
    <source>
        <dbReference type="EMBL" id="OGY99841.1"/>
    </source>
</evidence>
<dbReference type="EMBL" id="MHLA01000013">
    <property type="protein sequence ID" value="OGY99841.1"/>
    <property type="molecule type" value="Genomic_DNA"/>
</dbReference>
<feature type="signal peptide" evidence="1">
    <location>
        <begin position="1"/>
        <end position="17"/>
    </location>
</feature>
<keyword evidence="1" id="KW-0732">Signal</keyword>
<accession>A0A1G2CF47</accession>
<dbReference type="Proteomes" id="UP000178880">
    <property type="component" value="Unassembled WGS sequence"/>
</dbReference>
<dbReference type="AlphaFoldDB" id="A0A1G2CF47"/>
<feature type="chain" id="PRO_5009582301" evidence="1">
    <location>
        <begin position="18"/>
        <end position="273"/>
    </location>
</feature>